<evidence type="ECO:0000256" key="5">
    <source>
        <dbReference type="ARBA" id="ARBA00022483"/>
    </source>
</evidence>
<evidence type="ECO:0000256" key="10">
    <source>
        <dbReference type="ARBA" id="ARBA00022892"/>
    </source>
</evidence>
<evidence type="ECO:0000256" key="1">
    <source>
        <dbReference type="ARBA" id="ARBA00004389"/>
    </source>
</evidence>
<feature type="compositionally biased region" description="Basic and acidic residues" evidence="20">
    <location>
        <begin position="781"/>
        <end position="796"/>
    </location>
</feature>
<feature type="coiled-coil region" evidence="19">
    <location>
        <begin position="1727"/>
        <end position="1768"/>
    </location>
</feature>
<dbReference type="GO" id="GO:0015031">
    <property type="term" value="P:protein transport"/>
    <property type="evidence" value="ECO:0007669"/>
    <property type="project" value="UniProtKB-KW"/>
</dbReference>
<keyword evidence="10" id="KW-0931">ER-Golgi transport</keyword>
<feature type="compositionally biased region" description="Pro residues" evidence="20">
    <location>
        <begin position="2116"/>
        <end position="2127"/>
    </location>
</feature>
<accession>A0A8D1DHG8</accession>
<keyword evidence="12" id="KW-1133">Transmembrane helix</keyword>
<reference evidence="23" key="1">
    <citation type="submission" date="2025-08" db="UniProtKB">
        <authorList>
            <consortium name="Ensembl"/>
        </authorList>
    </citation>
    <scope>IDENTIFICATION</scope>
</reference>
<feature type="compositionally biased region" description="Basic and acidic residues" evidence="20">
    <location>
        <begin position="198"/>
        <end position="208"/>
    </location>
</feature>
<keyword evidence="15" id="KW-0325">Glycoprotein</keyword>
<keyword evidence="5" id="KW-0268">Exocytosis</keyword>
<dbReference type="SUPFAM" id="SSF50044">
    <property type="entry name" value="SH3-domain"/>
    <property type="match status" value="1"/>
</dbReference>
<dbReference type="InterPro" id="IPR051500">
    <property type="entry name" value="cTAGE_MIA/OTOR"/>
</dbReference>
<feature type="compositionally biased region" description="Low complexity" evidence="20">
    <location>
        <begin position="753"/>
        <end position="763"/>
    </location>
</feature>
<sequence>MAAAPGLLLWLLLLGPPWPVPGQPEPAPGRRFSQDKVCADEECSMLMYRGEALEDFTGPDCRFVNFKKGDPVYVYYKLAGGSPEVWAGSVGRTFGYFPKDLIRVVHEYTQEELQVPTDETDFVCFDGGRDNFDNYNVEELLGFLELYDSAPGDSEEVQEKTSQQVEEPPEASEESDPEPEPGEPSSQESESVFSENTEEPRERQEAQKSHPHGSSQTDPAQGEQSSFEPFGEMLQDKLKVPESERSKASNSSQVSNEQEKIDAYKLLKTEMTLDLKTKFGSTADAFVSDDETTRFVTSLEDDFDEELEGEYYTVGKEEEESKDGVDDLPLLTFADGEDPAPAKSGVEKHPTEKEQTWKEASRAGETQPPGIQYGEKNAEEDSTFSVVAEGEENTGVDLETWDSKEAKAGDEASVPGRNVGTARPASASGDPEEAADGLRKVEVPRSSQDQDPEAPAELHVQGQGREAERPERDLAAREAAGLEDKTRRSGSRHASAQSGHLSPPPAAKEDAETFLSAFASKENDLEGAAVHILKDWPGEEQPGAQRLEGGSEGASVSRAAGIPGAERELGQAPSGIAAPRTDGQPDASRARGEEDGGSGIGPAPPPLSGEHLGEDQPGKSQNRTRFSSPDAPAPPRNPGEEGPAPGSSLSGPQEGGAAAAFPQQGSDDGGLSDQEAAEDAPEEGPAHRREPAAAPREAGVTEVPGLRPEHPEADEDDYAPEELLEDENAVSAKRSKEMSPEVEDAGLDADPQASAKALLGAAHADPEPGENKGETNNTVETGRKSDPAGEGVDARGGDPSSPVVEKGGSSLVGQKGQSPSEERDLPKRANQTAGLGAASQHKAPDYFNEDGLQEPPGAPGLLGKPGAELLKEDEEDVAKLVDSGLRGSAPEDQDSDPPPWAPHAPVQQELGVSREDLPIIGSFFKEQQSLERFQKYFDVQELEALFQEMSSKLKSAQRESLPYNVEKVLDKVFRASESHILSVAEEMLDTRVTEDRDPAMRDSIFSEEAAVLDDVHELIYFVRYTYSAKEEAAPLAAAQPAEEGRPGPAEESSPGPAEESSAGPAEESSAGPAEESSAGPAEESSAGPAEESSAGPAEESSAGPAEESSAGPAEESSAGPAEESSAGPAEESSAGPAEESSAGPAEESSAGPAEESSAGPAEESSAGPAEESSAGPAEESSAGPAEESSAGPAEESSAGPAEESSAGPAEESSAGPAEESSAGPAEESSAGPAEESSAGPAEESSAGPAEESSAGPAEESSAGPAEESSAGPAEESSAGPAEESSAGPAEDIQPPLEESGPQESTAALTMQIPEEPSRVHQPVTRDMGPLEASQKPETEKARNPGLFTTEGTPVMDAVGAKKQLETSAEEAASVTPLDNAILLICSMVFCLTKMLVATLPDDVQPGPDFYGLPWKPVLITAFLGIVSFAIFFWRTILVVKNRVYQVTEQQISEKLKNIMKENAELVQKLSSYEQKIKESKKHVQETKKQNMILSDEAVKFKDKIKNLEETNETLGDTAKSLRALLESEREQNAKNQDLISENKKSIEKLKDVISVNASEFSEVQIALNEAKLSEEKVKSECHRVQEENARLKKKKEQLQEEIKDWSKAHAELSEQIRSFERAQQDLEVALTQKDDNVNALTNCITQLNCLDCESESEGQNQGGNESDELANGEAGGDRTEKMKSQIKQMMDVSRTQTAISVVEEDLKLLQCKLRASMSAKCTLEDQVKKLEEDCGSLQASKATLEEECKTLRQKVEILNELYQQKEMALQKKLSQEEFERQDREQRLSAADEKVLLAAEEVKTYKRRIEEMEDELQKTERSFKNQIATHEKKAHDNWLKARAAERAMAEERREAANLRHRLLELTQKMAMLQEEPVIVKPMPGRPNTQNPPRRGPLSQNGSFGPSPVSGGECSPPLTADPPARPLSATLSRREMPRSDFGSVDGPPPRPRWPPEASGKPSASDPESAPMINSSSRSSSPSKVTDEGKQTVPQEPEGPSVPSVASLAEHPAAVNMAARGPPPFPGAPLLSSPGGGPLLPAIRYGPPPQLCGPFGPRPLPPPFGPGLCPPLGLREYAPGVPPGKRDLPLDPREFLPGHAPFRPVGPLGPREYFMPGARLPPPPHGPQDYPPSSAARDLAPSGSRDEPQPASPSAGQDCAQALKQSP</sequence>
<evidence type="ECO:0000256" key="11">
    <source>
        <dbReference type="ARBA" id="ARBA00022927"/>
    </source>
</evidence>
<evidence type="ECO:0000256" key="15">
    <source>
        <dbReference type="ARBA" id="ARBA00023180"/>
    </source>
</evidence>
<evidence type="ECO:0000313" key="23">
    <source>
        <dbReference type="Ensembl" id="ENSSSCP00040007157.1"/>
    </source>
</evidence>
<keyword evidence="14" id="KW-0472">Membrane</keyword>
<evidence type="ECO:0000256" key="3">
    <source>
        <dbReference type="ARBA" id="ARBA00022448"/>
    </source>
</evidence>
<evidence type="ECO:0000256" key="18">
    <source>
        <dbReference type="PROSITE-ProRule" id="PRU00192"/>
    </source>
</evidence>
<feature type="compositionally biased region" description="Polar residues" evidence="20">
    <location>
        <begin position="1885"/>
        <end position="1902"/>
    </location>
</feature>
<feature type="chain" id="PRO_5034149426" description="Transport and Golgi organization protein 1 homolog" evidence="21">
    <location>
        <begin position="23"/>
        <end position="2164"/>
    </location>
</feature>
<organism evidence="23 24">
    <name type="scientific">Sus scrofa</name>
    <name type="common">Pig</name>
    <dbReference type="NCBI Taxonomy" id="9823"/>
    <lineage>
        <taxon>Eukaryota</taxon>
        <taxon>Metazoa</taxon>
        <taxon>Chordata</taxon>
        <taxon>Craniata</taxon>
        <taxon>Vertebrata</taxon>
        <taxon>Euteleostomi</taxon>
        <taxon>Mammalia</taxon>
        <taxon>Eutheria</taxon>
        <taxon>Laurasiatheria</taxon>
        <taxon>Artiodactyla</taxon>
        <taxon>Suina</taxon>
        <taxon>Suidae</taxon>
        <taxon>Sus</taxon>
    </lineage>
</organism>
<feature type="compositionally biased region" description="Acidic residues" evidence="20">
    <location>
        <begin position="167"/>
        <end position="181"/>
    </location>
</feature>
<proteinExistence type="inferred from homology"/>
<evidence type="ECO:0000256" key="2">
    <source>
        <dbReference type="ARBA" id="ARBA00022443"/>
    </source>
</evidence>
<dbReference type="PANTHER" id="PTHR23158:SF54">
    <property type="entry name" value="TRANSPORT AND GOLGI ORGANIZATION PROTEIN 1 HOMOLOG"/>
    <property type="match status" value="1"/>
</dbReference>
<feature type="domain" description="SH3" evidence="22">
    <location>
        <begin position="45"/>
        <end position="107"/>
    </location>
</feature>
<evidence type="ECO:0000256" key="6">
    <source>
        <dbReference type="ARBA" id="ARBA00022553"/>
    </source>
</evidence>
<evidence type="ECO:0000256" key="8">
    <source>
        <dbReference type="ARBA" id="ARBA00022729"/>
    </source>
</evidence>
<dbReference type="Pfam" id="PF07653">
    <property type="entry name" value="SH3_2"/>
    <property type="match status" value="1"/>
</dbReference>
<feature type="compositionally biased region" description="Basic and acidic residues" evidence="20">
    <location>
        <begin position="2081"/>
        <end position="2093"/>
    </location>
</feature>
<evidence type="ECO:0000256" key="12">
    <source>
        <dbReference type="ARBA" id="ARBA00022989"/>
    </source>
</evidence>
<feature type="compositionally biased region" description="Low complexity" evidence="20">
    <location>
        <begin position="859"/>
        <end position="868"/>
    </location>
</feature>
<keyword evidence="9" id="KW-0256">Endoplasmic reticulum</keyword>
<dbReference type="Gene3D" id="2.30.30.40">
    <property type="entry name" value="SH3 Domains"/>
    <property type="match status" value="1"/>
</dbReference>
<feature type="compositionally biased region" description="Polar residues" evidence="20">
    <location>
        <begin position="212"/>
        <end position="227"/>
    </location>
</feature>
<keyword evidence="6" id="KW-0597">Phosphoprotein</keyword>
<feature type="signal peptide" evidence="21">
    <location>
        <begin position="1"/>
        <end position="22"/>
    </location>
</feature>
<comment type="similarity">
    <text evidence="16">Belongs to the MIA/OTOR family. Tango1 subfamily.</text>
</comment>
<evidence type="ECO:0000256" key="17">
    <source>
        <dbReference type="ARBA" id="ARBA00068894"/>
    </source>
</evidence>
<dbReference type="GO" id="GO:0006887">
    <property type="term" value="P:exocytosis"/>
    <property type="evidence" value="ECO:0007669"/>
    <property type="project" value="UniProtKB-KW"/>
</dbReference>
<dbReference type="InterPro" id="IPR001452">
    <property type="entry name" value="SH3_domain"/>
</dbReference>
<evidence type="ECO:0000256" key="20">
    <source>
        <dbReference type="SAM" id="MobiDB-lite"/>
    </source>
</evidence>
<keyword evidence="8 21" id="KW-0732">Signal</keyword>
<comment type="subcellular location">
    <subcellularLocation>
        <location evidence="1">Endoplasmic reticulum membrane</location>
        <topology evidence="1">Single-pass membrane protein</topology>
    </subcellularLocation>
</comment>
<feature type="compositionally biased region" description="Polar residues" evidence="20">
    <location>
        <begin position="618"/>
        <end position="627"/>
    </location>
</feature>
<feature type="compositionally biased region" description="Basic and acidic residues" evidence="20">
    <location>
        <begin position="764"/>
        <end position="773"/>
    </location>
</feature>
<dbReference type="GO" id="GO:0048731">
    <property type="term" value="P:system development"/>
    <property type="evidence" value="ECO:0007669"/>
    <property type="project" value="UniProtKB-ARBA"/>
</dbReference>
<dbReference type="InterPro" id="IPR036028">
    <property type="entry name" value="SH3-like_dom_sf"/>
</dbReference>
<evidence type="ECO:0000256" key="21">
    <source>
        <dbReference type="SAM" id="SignalP"/>
    </source>
</evidence>
<dbReference type="PROSITE" id="PS50002">
    <property type="entry name" value="SH3"/>
    <property type="match status" value="1"/>
</dbReference>
<dbReference type="Proteomes" id="UP000694722">
    <property type="component" value="Unplaced"/>
</dbReference>
<dbReference type="GO" id="GO:0005789">
    <property type="term" value="C:endoplasmic reticulum membrane"/>
    <property type="evidence" value="ECO:0007669"/>
    <property type="project" value="UniProtKB-SubCell"/>
</dbReference>
<keyword evidence="7" id="KW-0812">Transmembrane</keyword>
<feature type="region of interest" description="Disordered" evidence="20">
    <location>
        <begin position="1655"/>
        <end position="1682"/>
    </location>
</feature>
<feature type="region of interest" description="Disordered" evidence="20">
    <location>
        <begin position="152"/>
        <end position="260"/>
    </location>
</feature>
<evidence type="ECO:0000256" key="13">
    <source>
        <dbReference type="ARBA" id="ARBA00023054"/>
    </source>
</evidence>
<feature type="compositionally biased region" description="Basic and acidic residues" evidence="20">
    <location>
        <begin position="401"/>
        <end position="410"/>
    </location>
</feature>
<feature type="compositionally biased region" description="Acidic residues" evidence="20">
    <location>
        <begin position="712"/>
        <end position="728"/>
    </location>
</feature>
<dbReference type="SMART" id="SM00326">
    <property type="entry name" value="SH3"/>
    <property type="match status" value="1"/>
</dbReference>
<evidence type="ECO:0000256" key="4">
    <source>
        <dbReference type="ARBA" id="ARBA00022481"/>
    </source>
</evidence>
<feature type="region of interest" description="Disordered" evidence="20">
    <location>
        <begin position="2077"/>
        <end position="2164"/>
    </location>
</feature>
<evidence type="ECO:0000256" key="14">
    <source>
        <dbReference type="ARBA" id="ARBA00023136"/>
    </source>
</evidence>
<protein>
    <recommendedName>
        <fullName evidence="17">Transport and Golgi organization protein 1 homolog</fullName>
    </recommendedName>
</protein>
<feature type="coiled-coil region" evidence="19">
    <location>
        <begin position="1448"/>
        <end position="1524"/>
    </location>
</feature>
<feature type="coiled-coil region" evidence="19">
    <location>
        <begin position="1794"/>
        <end position="1874"/>
    </location>
</feature>
<feature type="compositionally biased region" description="Basic and acidic residues" evidence="20">
    <location>
        <begin position="234"/>
        <end position="247"/>
    </location>
</feature>
<feature type="compositionally biased region" description="Basic and acidic residues" evidence="20">
    <location>
        <begin position="465"/>
        <end position="487"/>
    </location>
</feature>
<evidence type="ECO:0000256" key="19">
    <source>
        <dbReference type="SAM" id="Coils"/>
    </source>
</evidence>
<dbReference type="CDD" id="cd11893">
    <property type="entry name" value="SH3_MIA3"/>
    <property type="match status" value="1"/>
</dbReference>
<evidence type="ECO:0000256" key="9">
    <source>
        <dbReference type="ARBA" id="ARBA00022824"/>
    </source>
</evidence>
<evidence type="ECO:0000313" key="24">
    <source>
        <dbReference type="Proteomes" id="UP000694722"/>
    </source>
</evidence>
<feature type="coiled-coil region" evidence="19">
    <location>
        <begin position="1567"/>
        <end position="1629"/>
    </location>
</feature>
<keyword evidence="2 18" id="KW-0728">SH3 domain</keyword>
<dbReference type="FunFam" id="2.30.30.40:FF:000162">
    <property type="entry name" value="MIA SH3 domain ER export factor 3"/>
    <property type="match status" value="1"/>
</dbReference>
<feature type="region of interest" description="Disordered" evidence="20">
    <location>
        <begin position="1875"/>
        <end position="2034"/>
    </location>
</feature>
<evidence type="ECO:0000256" key="7">
    <source>
        <dbReference type="ARBA" id="ARBA00022692"/>
    </source>
</evidence>
<keyword evidence="3" id="KW-0813">Transport</keyword>
<evidence type="ECO:0000256" key="16">
    <source>
        <dbReference type="ARBA" id="ARBA00061139"/>
    </source>
</evidence>
<dbReference type="Ensembl" id="ENSSSCT00040017497.1">
    <property type="protein sequence ID" value="ENSSSCP00040007157.1"/>
    <property type="gene ID" value="ENSSSCG00040013094.1"/>
</dbReference>
<evidence type="ECO:0000259" key="22">
    <source>
        <dbReference type="PROSITE" id="PS50002"/>
    </source>
</evidence>
<keyword evidence="13 19" id="KW-0175">Coiled coil</keyword>
<feature type="region of interest" description="Disordered" evidence="20">
    <location>
        <begin position="1035"/>
        <end position="1352"/>
    </location>
</feature>
<name>A0A8D1DHG8_PIG</name>
<feature type="compositionally biased region" description="Basic and acidic residues" evidence="20">
    <location>
        <begin position="345"/>
        <end position="362"/>
    </location>
</feature>
<keyword evidence="4" id="KW-0488">Methylation</keyword>
<keyword evidence="11" id="KW-0653">Protein transport</keyword>
<feature type="region of interest" description="Disordered" evidence="20">
    <location>
        <begin position="315"/>
        <end position="909"/>
    </location>
</feature>
<dbReference type="PANTHER" id="PTHR23158">
    <property type="entry name" value="MELANOMA INHIBITORY ACTIVITY-RELATED"/>
    <property type="match status" value="1"/>
</dbReference>
<feature type="compositionally biased region" description="Low complexity" evidence="20">
    <location>
        <begin position="1035"/>
        <end position="1290"/>
    </location>
</feature>